<dbReference type="SUPFAM" id="SSF49785">
    <property type="entry name" value="Galactose-binding domain-like"/>
    <property type="match status" value="2"/>
</dbReference>
<gene>
    <name evidence="3" type="ORF">ACFO3S_16735</name>
</gene>
<proteinExistence type="predicted"/>
<feature type="domain" description="F5/8 type C" evidence="2">
    <location>
        <begin position="44"/>
        <end position="214"/>
    </location>
</feature>
<organism evidence="3 4">
    <name type="scientific">Cohnella hongkongensis</name>
    <dbReference type="NCBI Taxonomy" id="178337"/>
    <lineage>
        <taxon>Bacteria</taxon>
        <taxon>Bacillati</taxon>
        <taxon>Bacillota</taxon>
        <taxon>Bacilli</taxon>
        <taxon>Bacillales</taxon>
        <taxon>Paenibacillaceae</taxon>
        <taxon>Cohnella</taxon>
    </lineage>
</organism>
<dbReference type="PROSITE" id="PS50022">
    <property type="entry name" value="FA58C_3"/>
    <property type="match status" value="2"/>
</dbReference>
<dbReference type="RefSeq" id="WP_378098552.1">
    <property type="nucleotide sequence ID" value="NZ_JBHSEP010000012.1"/>
</dbReference>
<dbReference type="Gene3D" id="2.60.120.260">
    <property type="entry name" value="Galactose-binding domain-like"/>
    <property type="match status" value="2"/>
</dbReference>
<dbReference type="Pfam" id="PF13810">
    <property type="entry name" value="DUF4185"/>
    <property type="match status" value="1"/>
</dbReference>
<accession>A0ABV9FFU0</accession>
<keyword evidence="1" id="KW-0732">Signal</keyword>
<comment type="caution">
    <text evidence="3">The sequence shown here is derived from an EMBL/GenBank/DDBJ whole genome shotgun (WGS) entry which is preliminary data.</text>
</comment>
<feature type="signal peptide" evidence="1">
    <location>
        <begin position="1"/>
        <end position="22"/>
    </location>
</feature>
<feature type="domain" description="F5/8 type C" evidence="2">
    <location>
        <begin position="270"/>
        <end position="403"/>
    </location>
</feature>
<dbReference type="Proteomes" id="UP001596028">
    <property type="component" value="Unassembled WGS sequence"/>
</dbReference>
<evidence type="ECO:0000313" key="3">
    <source>
        <dbReference type="EMBL" id="MFC4599903.1"/>
    </source>
</evidence>
<protein>
    <submittedName>
        <fullName evidence="3">Discoidin domain-containing protein</fullName>
    </submittedName>
</protein>
<dbReference type="Pfam" id="PF00754">
    <property type="entry name" value="F5_F8_type_C"/>
    <property type="match status" value="1"/>
</dbReference>
<reference evidence="4" key="1">
    <citation type="journal article" date="2019" name="Int. J. Syst. Evol. Microbiol.">
        <title>The Global Catalogue of Microorganisms (GCM) 10K type strain sequencing project: providing services to taxonomists for standard genome sequencing and annotation.</title>
        <authorList>
            <consortium name="The Broad Institute Genomics Platform"/>
            <consortium name="The Broad Institute Genome Sequencing Center for Infectious Disease"/>
            <person name="Wu L."/>
            <person name="Ma J."/>
        </authorList>
    </citation>
    <scope>NUCLEOTIDE SEQUENCE [LARGE SCALE GENOMIC DNA]</scope>
    <source>
        <strain evidence="4">CCUG 49571</strain>
    </source>
</reference>
<name>A0ABV9FFU0_9BACL</name>
<dbReference type="InterPro" id="IPR025442">
    <property type="entry name" value="DUF4185"/>
</dbReference>
<dbReference type="EMBL" id="JBHSEP010000012">
    <property type="protein sequence ID" value="MFC4599903.1"/>
    <property type="molecule type" value="Genomic_DNA"/>
</dbReference>
<keyword evidence="4" id="KW-1185">Reference proteome</keyword>
<evidence type="ECO:0000313" key="4">
    <source>
        <dbReference type="Proteomes" id="UP001596028"/>
    </source>
</evidence>
<evidence type="ECO:0000256" key="1">
    <source>
        <dbReference type="SAM" id="SignalP"/>
    </source>
</evidence>
<dbReference type="InterPro" id="IPR008979">
    <property type="entry name" value="Galactose-bd-like_sf"/>
</dbReference>
<dbReference type="InterPro" id="IPR000421">
    <property type="entry name" value="FA58C"/>
</dbReference>
<sequence length="787" mass="84197">MRRRAKVGLAACAIVVAMASAAAIWASRSPGGKPAAETAAERGAFIPVASATGGEAEGCAAGRAANQSGMSGAEARSQVHGNRSGTMWCAETEPGESAVLTFDLGRVEPLGEMWVWNYNDNENNSPDAPLTGRGLREIRLYLSADGDTWDEWKGPGYPFRLAKADGSERLPATNLADGSGPVRFGGAPARYVRLEAAKPGEGNWSDREESVFGLAEVRFYRYAAEVTYGGRIDPSGAADSFGGAEPTRPENVVNRYGIVTGYGKDGRHGNDGRTMWLAPGRGGETPALTVDLGGTYPLGEMWVWNYNAAGESEEDLSAGGLRSVAIYYSIDGSTWTELRGSGYPYRFARADGSERLAATNLDGDGVPVSFGNAPARYVKLVAQGGTGEGNWGAEEDGAPLYGLSELRFFSGEGIVAEPEPEWTGLFSRYEGWTGADGIFSVPVDGSERPGSSGEGAQTVFLFSDTYAGQANPVSRARESGAIVNNSVAALNGAEPDPEAIRFEWAPKSADLSLFSPHTPLAATMPGSWYWLQDGIVRDGRLYLFPLLMTKDPEQPPGFQFATRGVARIAVPMTQSGPDYAGQTQQDTGLFRKLPDGGEIAFGAGIMDNTAEAGAPEPDGYIYVYGYKTDAQGVKRLTAARTLPDAVGDDGKWRFWDGQGWSERIEDAAELLDGVSPELSVTPMTWGRWQGKYLLVCEKDSISGLVAYSVGETPVGPYEPLTPIYYTSELKDGQDIITYNAKAHPHLSKDGELLVTYNVNSTSLAANANNADIYRPRWIRLRELAPPS</sequence>
<feature type="chain" id="PRO_5045220212" evidence="1">
    <location>
        <begin position="23"/>
        <end position="787"/>
    </location>
</feature>
<evidence type="ECO:0000259" key="2">
    <source>
        <dbReference type="PROSITE" id="PS50022"/>
    </source>
</evidence>